<dbReference type="Gene3D" id="3.40.1830.10">
    <property type="entry name" value="Thermophilic metalloprotease (M29)"/>
    <property type="match status" value="1"/>
</dbReference>
<gene>
    <name evidence="10" type="ORF">A2531_02420</name>
</gene>
<comment type="cofactor">
    <cofactor evidence="3">
        <name>Zn(2+)</name>
        <dbReference type="ChEBI" id="CHEBI:29105"/>
    </cofactor>
</comment>
<dbReference type="InterPro" id="IPR035097">
    <property type="entry name" value="M29_N-terminal"/>
</dbReference>
<keyword evidence="8" id="KW-0378">Hydrolase</keyword>
<name>A0A1F5TRH0_9BACT</name>
<accession>A0A1F5TRH0</accession>
<proteinExistence type="inferred from homology"/>
<evidence type="ECO:0000256" key="2">
    <source>
        <dbReference type="ARBA" id="ARBA00001946"/>
    </source>
</evidence>
<dbReference type="GO" id="GO:0008237">
    <property type="term" value="F:metallopeptidase activity"/>
    <property type="evidence" value="ECO:0007669"/>
    <property type="project" value="UniProtKB-KW"/>
</dbReference>
<dbReference type="EMBL" id="MFGO01000008">
    <property type="protein sequence ID" value="OGF41523.1"/>
    <property type="molecule type" value="Genomic_DNA"/>
</dbReference>
<sequence length="401" mass="45695">MFTNEILKKYAEVMIWGLGESLKEVNGEFKKGDIIQINFDAKALSLAEIIFTKLIKMGFHPIYNMLSTPIMQLWFYELASEEQLTFMPPWAKMQTKNIKGSINLCAPASLDHLKNVDPHKIAFGAKSKKPLKDIRKKLAQKGSYCWTLATLPTKALADMAGLSLKDYTNEVIKACYLDMPDPIARWEETKRQSGEIIKWLQSMDIEKLHIESDNIDLFVYPGEQRRWASGRGCNIPSFEIFTSPDCRKTHGIYYANMKSFHGGKLTEGMRLEFKKGKIIDVSAEKEENFIREIFSADKGAAMLGEFSLTDRRHSRISHFMANTLYDENTGGEYGNCHIAPGSSFTDLYTGKESLTKNLMKKIGFNDSAIHWDLVNTERKRVSAYLKNGIKKVIYIDGEFTL</sequence>
<dbReference type="GO" id="GO:0006508">
    <property type="term" value="P:proteolysis"/>
    <property type="evidence" value="ECO:0007669"/>
    <property type="project" value="UniProtKB-KW"/>
</dbReference>
<dbReference type="GO" id="GO:0004177">
    <property type="term" value="F:aminopeptidase activity"/>
    <property type="evidence" value="ECO:0007669"/>
    <property type="project" value="UniProtKB-KW"/>
</dbReference>
<evidence type="ECO:0000313" key="10">
    <source>
        <dbReference type="EMBL" id="OGF41523.1"/>
    </source>
</evidence>
<comment type="cofactor">
    <cofactor evidence="1">
        <name>Co(2+)</name>
        <dbReference type="ChEBI" id="CHEBI:48828"/>
    </cofactor>
</comment>
<evidence type="ECO:0000256" key="3">
    <source>
        <dbReference type="ARBA" id="ARBA00001947"/>
    </source>
</evidence>
<dbReference type="PANTHER" id="PTHR34448">
    <property type="entry name" value="AMINOPEPTIDASE"/>
    <property type="match status" value="1"/>
</dbReference>
<evidence type="ECO:0000256" key="5">
    <source>
        <dbReference type="ARBA" id="ARBA00022438"/>
    </source>
</evidence>
<dbReference type="PANTHER" id="PTHR34448:SF3">
    <property type="entry name" value="AMINOPEPTIDASE AMPS"/>
    <property type="match status" value="1"/>
</dbReference>
<dbReference type="SUPFAM" id="SSF144052">
    <property type="entry name" value="Thermophilic metalloprotease-like"/>
    <property type="match status" value="1"/>
</dbReference>
<dbReference type="InterPro" id="IPR000787">
    <property type="entry name" value="Peptidase_M29"/>
</dbReference>
<keyword evidence="9" id="KW-0482">Metalloprotease</keyword>
<dbReference type="Proteomes" id="UP000177579">
    <property type="component" value="Unassembled WGS sequence"/>
</dbReference>
<evidence type="ECO:0000256" key="1">
    <source>
        <dbReference type="ARBA" id="ARBA00001941"/>
    </source>
</evidence>
<dbReference type="InterPro" id="IPR052170">
    <property type="entry name" value="M29_Exopeptidase"/>
</dbReference>
<evidence type="ECO:0000256" key="7">
    <source>
        <dbReference type="ARBA" id="ARBA00022723"/>
    </source>
</evidence>
<evidence type="ECO:0000256" key="8">
    <source>
        <dbReference type="ARBA" id="ARBA00022801"/>
    </source>
</evidence>
<evidence type="ECO:0000256" key="9">
    <source>
        <dbReference type="ARBA" id="ARBA00023049"/>
    </source>
</evidence>
<keyword evidence="5" id="KW-0031">Aminopeptidase</keyword>
<dbReference type="AlphaFoldDB" id="A0A1F5TRH0"/>
<organism evidence="10 11">
    <name type="scientific">Candidatus Falkowbacteria bacterium RIFOXYD2_FULL_34_120</name>
    <dbReference type="NCBI Taxonomy" id="1798007"/>
    <lineage>
        <taxon>Bacteria</taxon>
        <taxon>Candidatus Falkowiibacteriota</taxon>
    </lineage>
</organism>
<evidence type="ECO:0000256" key="4">
    <source>
        <dbReference type="ARBA" id="ARBA00008236"/>
    </source>
</evidence>
<keyword evidence="7" id="KW-0479">Metal-binding</keyword>
<keyword evidence="6" id="KW-0645">Protease</keyword>
<evidence type="ECO:0000313" key="11">
    <source>
        <dbReference type="Proteomes" id="UP000177579"/>
    </source>
</evidence>
<protein>
    <recommendedName>
        <fullName evidence="12">Peptidase M29</fullName>
    </recommendedName>
</protein>
<dbReference type="GO" id="GO:0046872">
    <property type="term" value="F:metal ion binding"/>
    <property type="evidence" value="ECO:0007669"/>
    <property type="project" value="UniProtKB-KW"/>
</dbReference>
<evidence type="ECO:0000256" key="6">
    <source>
        <dbReference type="ARBA" id="ARBA00022670"/>
    </source>
</evidence>
<comment type="similarity">
    <text evidence="4">Belongs to the peptidase M29 family.</text>
</comment>
<comment type="caution">
    <text evidence="10">The sequence shown here is derived from an EMBL/GenBank/DDBJ whole genome shotgun (WGS) entry which is preliminary data.</text>
</comment>
<reference evidence="10 11" key="1">
    <citation type="journal article" date="2016" name="Nat. Commun.">
        <title>Thousands of microbial genomes shed light on interconnected biogeochemical processes in an aquifer system.</title>
        <authorList>
            <person name="Anantharaman K."/>
            <person name="Brown C.T."/>
            <person name="Hug L.A."/>
            <person name="Sharon I."/>
            <person name="Castelle C.J."/>
            <person name="Probst A.J."/>
            <person name="Thomas B.C."/>
            <person name="Singh A."/>
            <person name="Wilkins M.J."/>
            <person name="Karaoz U."/>
            <person name="Brodie E.L."/>
            <person name="Williams K.H."/>
            <person name="Hubbard S.S."/>
            <person name="Banfield J.F."/>
        </authorList>
    </citation>
    <scope>NUCLEOTIDE SEQUENCE [LARGE SCALE GENOMIC DNA]</scope>
</reference>
<dbReference type="Pfam" id="PF02073">
    <property type="entry name" value="Peptidase_M29"/>
    <property type="match status" value="1"/>
</dbReference>
<evidence type="ECO:0008006" key="12">
    <source>
        <dbReference type="Google" id="ProtNLM"/>
    </source>
</evidence>
<comment type="cofactor">
    <cofactor evidence="2">
        <name>Mg(2+)</name>
        <dbReference type="ChEBI" id="CHEBI:18420"/>
    </cofactor>
</comment>
<dbReference type="PRINTS" id="PR00919">
    <property type="entry name" value="THERMOPTASE"/>
</dbReference>